<dbReference type="AlphaFoldDB" id="A0A0A0I153"/>
<evidence type="ECO:0000256" key="2">
    <source>
        <dbReference type="ARBA" id="ARBA00007553"/>
    </source>
</evidence>
<protein>
    <recommendedName>
        <fullName evidence="3">N-acetylmuramoyl-L-alanine amidase</fullName>
        <ecNumber evidence="3">3.5.1.28</ecNumber>
    </recommendedName>
</protein>
<accession>A0A0A0I153</accession>
<comment type="catalytic activity">
    <reaction evidence="1">
        <text>Hydrolyzes the link between N-acetylmuramoyl residues and L-amino acid residues in certain cell-wall glycopeptides.</text>
        <dbReference type="EC" id="3.5.1.28"/>
    </reaction>
</comment>
<dbReference type="Gene3D" id="1.10.101.10">
    <property type="entry name" value="PGBD-like superfamily/PGBD"/>
    <property type="match status" value="1"/>
</dbReference>
<dbReference type="SMART" id="SM00644">
    <property type="entry name" value="Ami_2"/>
    <property type="match status" value="1"/>
</dbReference>
<evidence type="ECO:0000256" key="5">
    <source>
        <dbReference type="ARBA" id="ARBA00023316"/>
    </source>
</evidence>
<dbReference type="GO" id="GO:0008745">
    <property type="term" value="F:N-acetylmuramoyl-L-alanine amidase activity"/>
    <property type="evidence" value="ECO:0007669"/>
    <property type="project" value="UniProtKB-EC"/>
</dbReference>
<dbReference type="Pfam" id="PF01510">
    <property type="entry name" value="Amidase_2"/>
    <property type="match status" value="1"/>
</dbReference>
<dbReference type="InterPro" id="IPR036366">
    <property type="entry name" value="PGBDSf"/>
</dbReference>
<dbReference type="Gene3D" id="3.40.80.10">
    <property type="entry name" value="Peptidoglycan recognition protein-like"/>
    <property type="match status" value="1"/>
</dbReference>
<dbReference type="InterPro" id="IPR036505">
    <property type="entry name" value="Amidase/PGRP_sf"/>
</dbReference>
<keyword evidence="4" id="KW-0378">Hydrolase</keyword>
<dbReference type="GO" id="GO:0071555">
    <property type="term" value="P:cell wall organization"/>
    <property type="evidence" value="ECO:0007669"/>
    <property type="project" value="UniProtKB-KW"/>
</dbReference>
<dbReference type="GO" id="GO:0009253">
    <property type="term" value="P:peptidoglycan catabolic process"/>
    <property type="evidence" value="ECO:0007669"/>
    <property type="project" value="InterPro"/>
</dbReference>
<proteinExistence type="inferred from homology"/>
<dbReference type="Proteomes" id="UP000030014">
    <property type="component" value="Unassembled WGS sequence"/>
</dbReference>
<organism evidence="7 8">
    <name type="scientific">Clostridium botulinum C/D str. DC5</name>
    <dbReference type="NCBI Taxonomy" id="1443128"/>
    <lineage>
        <taxon>Bacteria</taxon>
        <taxon>Bacillati</taxon>
        <taxon>Bacillota</taxon>
        <taxon>Clostridia</taxon>
        <taxon>Eubacteriales</taxon>
        <taxon>Clostridiaceae</taxon>
        <taxon>Clostridium</taxon>
    </lineage>
</organism>
<dbReference type="InterPro" id="IPR002502">
    <property type="entry name" value="Amidase_domain"/>
</dbReference>
<reference evidence="7 8" key="1">
    <citation type="submission" date="2014-01" db="EMBL/GenBank/DDBJ databases">
        <title>Plasmidome dynamics in the species complex Clostridium novyi sensu lato converts strains of independent lineages into distinctly different pathogens.</title>
        <authorList>
            <person name="Skarin H."/>
            <person name="Segerman B."/>
        </authorList>
    </citation>
    <scope>NUCLEOTIDE SEQUENCE [LARGE SCALE GENOMIC DNA]</scope>
    <source>
        <strain evidence="7 8">DC5</strain>
    </source>
</reference>
<dbReference type="InterPro" id="IPR036365">
    <property type="entry name" value="PGBD-like_sf"/>
</dbReference>
<dbReference type="GO" id="GO:0009254">
    <property type="term" value="P:peptidoglycan turnover"/>
    <property type="evidence" value="ECO:0007669"/>
    <property type="project" value="TreeGrafter"/>
</dbReference>
<dbReference type="InterPro" id="IPR051206">
    <property type="entry name" value="NAMLAA_amidase_2"/>
</dbReference>
<dbReference type="EC" id="3.5.1.28" evidence="3"/>
<dbReference type="Pfam" id="PF01471">
    <property type="entry name" value="PG_binding_1"/>
    <property type="match status" value="1"/>
</dbReference>
<evidence type="ECO:0000256" key="4">
    <source>
        <dbReference type="ARBA" id="ARBA00022801"/>
    </source>
</evidence>
<feature type="domain" description="N-acetylmuramoyl-L-alanine amidase" evidence="6">
    <location>
        <begin position="11"/>
        <end position="151"/>
    </location>
</feature>
<evidence type="ECO:0000256" key="3">
    <source>
        <dbReference type="ARBA" id="ARBA00011901"/>
    </source>
</evidence>
<evidence type="ECO:0000256" key="1">
    <source>
        <dbReference type="ARBA" id="ARBA00001561"/>
    </source>
</evidence>
<dbReference type="PANTHER" id="PTHR30417">
    <property type="entry name" value="N-ACETYLMURAMOYL-L-ALANINE AMIDASE AMID"/>
    <property type="match status" value="1"/>
</dbReference>
<dbReference type="RefSeq" id="WP_039260168.1">
    <property type="nucleotide sequence ID" value="NZ_JDRY01000170.1"/>
</dbReference>
<evidence type="ECO:0000313" key="7">
    <source>
        <dbReference type="EMBL" id="KGM93355.1"/>
    </source>
</evidence>
<dbReference type="CDD" id="cd06583">
    <property type="entry name" value="PGRP"/>
    <property type="match status" value="1"/>
</dbReference>
<evidence type="ECO:0000313" key="8">
    <source>
        <dbReference type="Proteomes" id="UP000030014"/>
    </source>
</evidence>
<dbReference type="EMBL" id="JDRY01000170">
    <property type="protein sequence ID" value="KGM93355.1"/>
    <property type="molecule type" value="Genomic_DNA"/>
</dbReference>
<dbReference type="PANTHER" id="PTHR30417:SF1">
    <property type="entry name" value="N-ACETYLMURAMOYL-L-ALANINE AMIDASE AMID"/>
    <property type="match status" value="1"/>
</dbReference>
<comment type="caution">
    <text evidence="7">The sequence shown here is derived from an EMBL/GenBank/DDBJ whole genome shotgun (WGS) entry which is preliminary data.</text>
</comment>
<evidence type="ECO:0000259" key="6">
    <source>
        <dbReference type="SMART" id="SM00644"/>
    </source>
</evidence>
<dbReference type="SUPFAM" id="SSF47090">
    <property type="entry name" value="PGBD-like"/>
    <property type="match status" value="1"/>
</dbReference>
<name>A0A0A0I153_CLOBO</name>
<dbReference type="SUPFAM" id="SSF55846">
    <property type="entry name" value="N-acetylmuramoyl-L-alanine amidase-like"/>
    <property type="match status" value="1"/>
</dbReference>
<keyword evidence="5" id="KW-0961">Cell wall biogenesis/degradation</keyword>
<comment type="similarity">
    <text evidence="2">Belongs to the N-acetylmuramoyl-L-alanine amidase 2 family.</text>
</comment>
<sequence length="304" mass="33797">MDVNIIRKITSNGAQGGVNYPTWIVIHETDNEDKGANALCHARALANGNLSCSAHYYVDESNIVQVHEHWTVASHVGVKYGTPPIGGIGNKNSIGIEICVNEDSNYSKARQNAIELTKYLISTTKIPASRVVKHYDACKKYCPRKMLDSPSLWNDFKSQISNASVNSSSGLLKIGSKEDKVKQLQANLNKLGYTCGNADGIFGQETKNAVISFQRNNELSADGIVGQSTWNKILSNLEDRRFKPLSLKMIYDSPAIQIRDGFVNISKYFYKDQFITAIDEKLEFYLLDINGVKAWIPKKATSPR</sequence>
<dbReference type="InterPro" id="IPR002477">
    <property type="entry name" value="Peptidoglycan-bd-like"/>
</dbReference>
<gene>
    <name evidence="7" type="ORF">Z955_15390</name>
</gene>